<protein>
    <submittedName>
        <fullName evidence="1">Uncharacterized protein</fullName>
    </submittedName>
</protein>
<keyword evidence="2" id="KW-1185">Reference proteome</keyword>
<evidence type="ECO:0000313" key="1">
    <source>
        <dbReference type="EMBL" id="KAJ0089834.1"/>
    </source>
</evidence>
<sequence length="584" mass="67396">MSSKRNGEVPVAAGADCNPSFKGKHVIEASDISGDPAQDDGGWEVYARKSKNRVGIASAEPWATQDSSTKGWGRPDMIKKSGMRNNGGSGRNPGKTWAQTAESRTQPSWAGSTPSKGFEDSQKDKSVSKAYDDDADENFDDDIDDNSDAVDDSDDELLSDDFDSDTSQKSHETQKKSRWFSKFFESLDSLTVEEINEPARQWHCPACQRGPGAIDWYHGLQPLMTLAKTEGSRRIKLHRELAELLEEELHRRGTSPYPVAELFGKWKVLKDEDKDHDIIWPPMVVILNTKLEKDENDKGHRGISVLIFENSAGGYLEAERLHRNFSEQGIDQEAWNHWQVLFLPGGKRQLYGFMALKEDLDFFNQHSQGKSKLKFELRSYQEMVVKQIRQMSEDNQQLGYFKNKVDKVQRHSKSLEASFSIVNERLRKTMEENRIVKQRTRLQHAQNKEEMDFQVQFCKDQIKIIHEARDLKEEDFEMVQHQELEKVKQSIENPSNTEDYKKRVERMADFIKFQDKEMEEFVEERDQKIEVHEDKKSTMRRRHLEEELELEKEFDAELSGLMEKVLPPLTEVVATAGRSGDIHF</sequence>
<organism evidence="1 2">
    <name type="scientific">Pistacia atlantica</name>
    <dbReference type="NCBI Taxonomy" id="434234"/>
    <lineage>
        <taxon>Eukaryota</taxon>
        <taxon>Viridiplantae</taxon>
        <taxon>Streptophyta</taxon>
        <taxon>Embryophyta</taxon>
        <taxon>Tracheophyta</taxon>
        <taxon>Spermatophyta</taxon>
        <taxon>Magnoliopsida</taxon>
        <taxon>eudicotyledons</taxon>
        <taxon>Gunneridae</taxon>
        <taxon>Pentapetalae</taxon>
        <taxon>rosids</taxon>
        <taxon>malvids</taxon>
        <taxon>Sapindales</taxon>
        <taxon>Anacardiaceae</taxon>
        <taxon>Pistacia</taxon>
    </lineage>
</organism>
<dbReference type="Proteomes" id="UP001164250">
    <property type="component" value="Chromosome 8"/>
</dbReference>
<reference evidence="2" key="1">
    <citation type="journal article" date="2023" name="G3 (Bethesda)">
        <title>Genome assembly and association tests identify interacting loci associated with vigor, precocity, and sex in interspecific pistachio rootstocks.</title>
        <authorList>
            <person name="Palmer W."/>
            <person name="Jacygrad E."/>
            <person name="Sagayaradj S."/>
            <person name="Cavanaugh K."/>
            <person name="Han R."/>
            <person name="Bertier L."/>
            <person name="Beede B."/>
            <person name="Kafkas S."/>
            <person name="Golino D."/>
            <person name="Preece J."/>
            <person name="Michelmore R."/>
        </authorList>
    </citation>
    <scope>NUCLEOTIDE SEQUENCE [LARGE SCALE GENOMIC DNA]</scope>
</reference>
<name>A0ACC1AT97_9ROSI</name>
<proteinExistence type="predicted"/>
<accession>A0ACC1AT97</accession>
<dbReference type="EMBL" id="CM047904">
    <property type="protein sequence ID" value="KAJ0089834.1"/>
    <property type="molecule type" value="Genomic_DNA"/>
</dbReference>
<evidence type="ECO:0000313" key="2">
    <source>
        <dbReference type="Proteomes" id="UP001164250"/>
    </source>
</evidence>
<gene>
    <name evidence="1" type="ORF">Patl1_14912</name>
</gene>
<comment type="caution">
    <text evidence="1">The sequence shown here is derived from an EMBL/GenBank/DDBJ whole genome shotgun (WGS) entry which is preliminary data.</text>
</comment>